<evidence type="ECO:0000313" key="2">
    <source>
        <dbReference type="EMBL" id="THU60647.1"/>
    </source>
</evidence>
<accession>A0A4S8JFE3</accession>
<dbReference type="EMBL" id="PYDT01000005">
    <property type="protein sequence ID" value="THU60647.1"/>
    <property type="molecule type" value="Genomic_DNA"/>
</dbReference>
<evidence type="ECO:0000256" key="1">
    <source>
        <dbReference type="SAM" id="Coils"/>
    </source>
</evidence>
<sequence length="246" mass="27645">MAQDLYTLPSEVLLGKSAKSLLWGQHYAMALMDRVRDAGWALRILSYHNAELRRQIEEVHARAAPEAIAAAKQCASDLEAEAMRLRTEAKAYEERVSNLEAEVTCLKSEVKAVEGQNKELQVFLRTTRTEARLARNEAVALTQKLEEALTKVKRASEALAVEMGQWPEKDKKLIEDYKEFLGFQLGLIRSGQVTYEYGYRIALAHFKVCHPGLEIEEDPFASCPEGLSVNMSDEVPFDDSAEAPKK</sequence>
<reference evidence="2 3" key="1">
    <citation type="journal article" date="2019" name="Nat. Plants">
        <title>Genome sequencing of Musa balbisiana reveals subgenome evolution and function divergence in polyploid bananas.</title>
        <authorList>
            <person name="Yao X."/>
        </authorList>
    </citation>
    <scope>NUCLEOTIDE SEQUENCE [LARGE SCALE GENOMIC DNA]</scope>
    <source>
        <strain evidence="3">cv. DH-PKW</strain>
        <tissue evidence="2">Leaves</tissue>
    </source>
</reference>
<dbReference type="AlphaFoldDB" id="A0A4S8JFE3"/>
<gene>
    <name evidence="2" type="ORF">C4D60_Mb07t15000</name>
</gene>
<feature type="coiled-coil region" evidence="1">
    <location>
        <begin position="68"/>
        <end position="158"/>
    </location>
</feature>
<evidence type="ECO:0000313" key="3">
    <source>
        <dbReference type="Proteomes" id="UP000317650"/>
    </source>
</evidence>
<keyword evidence="3" id="KW-1185">Reference proteome</keyword>
<comment type="caution">
    <text evidence="2">The sequence shown here is derived from an EMBL/GenBank/DDBJ whole genome shotgun (WGS) entry which is preliminary data.</text>
</comment>
<keyword evidence="1" id="KW-0175">Coiled coil</keyword>
<organism evidence="2 3">
    <name type="scientific">Musa balbisiana</name>
    <name type="common">Banana</name>
    <dbReference type="NCBI Taxonomy" id="52838"/>
    <lineage>
        <taxon>Eukaryota</taxon>
        <taxon>Viridiplantae</taxon>
        <taxon>Streptophyta</taxon>
        <taxon>Embryophyta</taxon>
        <taxon>Tracheophyta</taxon>
        <taxon>Spermatophyta</taxon>
        <taxon>Magnoliopsida</taxon>
        <taxon>Liliopsida</taxon>
        <taxon>Zingiberales</taxon>
        <taxon>Musaceae</taxon>
        <taxon>Musa</taxon>
    </lineage>
</organism>
<protein>
    <submittedName>
        <fullName evidence="2">Uncharacterized protein</fullName>
    </submittedName>
</protein>
<dbReference type="Proteomes" id="UP000317650">
    <property type="component" value="Chromosome 7"/>
</dbReference>
<name>A0A4S8JFE3_MUSBA</name>
<proteinExistence type="predicted"/>